<dbReference type="InterPro" id="IPR001962">
    <property type="entry name" value="Asn_synthase"/>
</dbReference>
<proteinExistence type="predicted"/>
<comment type="pathway">
    <text evidence="1">Amino-acid biosynthesis; L-asparagine biosynthesis; L-asparagine from L-aspartate (L-Gln route): step 1/1.</text>
</comment>
<sequence length="462" mass="53929">MPTIKTPILPTHPQHVKVRAPHELDKKAICIFAATSYFLGTDTYWKDEKVLPSGTINTIDHEGYWVDSKPWFEWYYKPRDISFDQAVSEFTELFHAICKEQAGNRNVLLPLSGGLDSRTQAVAYSKLNNPVTSYSYSFHNGYKEGAIARQIANELGYEYRDMTIKPGYLWNKVDELAKLLNYGTEFTHPRQMAVIDEFRKMEGVFTLGHWGDVLFNSVAPNDLAEEDAEEWILKKIIVKGGQELAEALWKEWELEGEFMEYLRQRTKEIWSGLKIDDVGAKARAYYSSTRAVRWTNLGFAIFKATNPIEAPYYDDRMAEFICGVPEEYLADRKIQIAYLKNQSPDVAKITWQAQRPYNLYDYHKNESPHNLPYRIMDKAKRVINAKLGKPYIQRNWELQFLGMENDEKLQERIFGENLHPFLPKELITRFYNKFKTDDMVKYSHPLSMLLTLAVWYDNEVRG</sequence>
<dbReference type="RefSeq" id="WP_237607291.1">
    <property type="nucleotide sequence ID" value="NZ_JAIRBB010000002.1"/>
</dbReference>
<keyword evidence="6" id="KW-1185">Reference proteome</keyword>
<protein>
    <recommendedName>
        <fullName evidence="2">asparagine synthase (glutamine-hydrolyzing)</fullName>
        <ecNumber evidence="2">6.3.5.4</ecNumber>
    </recommendedName>
</protein>
<evidence type="ECO:0000259" key="4">
    <source>
        <dbReference type="Pfam" id="PF00733"/>
    </source>
</evidence>
<dbReference type="EMBL" id="JAIRBB010000002">
    <property type="protein sequence ID" value="MCG2430483.1"/>
    <property type="molecule type" value="Genomic_DNA"/>
</dbReference>
<dbReference type="Pfam" id="PF00733">
    <property type="entry name" value="Asn_synthase"/>
    <property type="match status" value="1"/>
</dbReference>
<feature type="domain" description="Asparagine synthetase" evidence="4">
    <location>
        <begin position="103"/>
        <end position="328"/>
    </location>
</feature>
<comment type="caution">
    <text evidence="5">The sequence shown here is derived from an EMBL/GenBank/DDBJ whole genome shotgun (WGS) entry which is preliminary data.</text>
</comment>
<comment type="catalytic activity">
    <reaction evidence="3">
        <text>L-aspartate + L-glutamine + ATP + H2O = L-asparagine + L-glutamate + AMP + diphosphate + H(+)</text>
        <dbReference type="Rhea" id="RHEA:12228"/>
        <dbReference type="ChEBI" id="CHEBI:15377"/>
        <dbReference type="ChEBI" id="CHEBI:15378"/>
        <dbReference type="ChEBI" id="CHEBI:29985"/>
        <dbReference type="ChEBI" id="CHEBI:29991"/>
        <dbReference type="ChEBI" id="CHEBI:30616"/>
        <dbReference type="ChEBI" id="CHEBI:33019"/>
        <dbReference type="ChEBI" id="CHEBI:58048"/>
        <dbReference type="ChEBI" id="CHEBI:58359"/>
        <dbReference type="ChEBI" id="CHEBI:456215"/>
        <dbReference type="EC" id="6.3.5.4"/>
    </reaction>
</comment>
<dbReference type="GO" id="GO:0006529">
    <property type="term" value="P:asparagine biosynthetic process"/>
    <property type="evidence" value="ECO:0007669"/>
    <property type="project" value="InterPro"/>
</dbReference>
<gene>
    <name evidence="5" type="ORF">K8344_05075</name>
</gene>
<dbReference type="PANTHER" id="PTHR43284:SF1">
    <property type="entry name" value="ASPARAGINE SYNTHETASE"/>
    <property type="match status" value="1"/>
</dbReference>
<dbReference type="Proteomes" id="UP001139462">
    <property type="component" value="Unassembled WGS sequence"/>
</dbReference>
<name>A0A9X1U5D9_9FLAO</name>
<organism evidence="5 6">
    <name type="scientific">Aequorivita xiaoshiensis</name>
    <dbReference type="NCBI Taxonomy" id="2874476"/>
    <lineage>
        <taxon>Bacteria</taxon>
        <taxon>Pseudomonadati</taxon>
        <taxon>Bacteroidota</taxon>
        <taxon>Flavobacteriia</taxon>
        <taxon>Flavobacteriales</taxon>
        <taxon>Flavobacteriaceae</taxon>
        <taxon>Aequorivita</taxon>
    </lineage>
</organism>
<dbReference type="InterPro" id="IPR014729">
    <property type="entry name" value="Rossmann-like_a/b/a_fold"/>
</dbReference>
<evidence type="ECO:0000256" key="2">
    <source>
        <dbReference type="ARBA" id="ARBA00012737"/>
    </source>
</evidence>
<dbReference type="SUPFAM" id="SSF52402">
    <property type="entry name" value="Adenine nucleotide alpha hydrolases-like"/>
    <property type="match status" value="1"/>
</dbReference>
<dbReference type="InterPro" id="IPR051786">
    <property type="entry name" value="ASN_synthetase/amidase"/>
</dbReference>
<evidence type="ECO:0000256" key="1">
    <source>
        <dbReference type="ARBA" id="ARBA00005187"/>
    </source>
</evidence>
<evidence type="ECO:0000256" key="3">
    <source>
        <dbReference type="ARBA" id="ARBA00048741"/>
    </source>
</evidence>
<dbReference type="GO" id="GO:0004066">
    <property type="term" value="F:asparagine synthase (glutamine-hydrolyzing) activity"/>
    <property type="evidence" value="ECO:0007669"/>
    <property type="project" value="UniProtKB-EC"/>
</dbReference>
<dbReference type="PANTHER" id="PTHR43284">
    <property type="entry name" value="ASPARAGINE SYNTHETASE (GLUTAMINE-HYDROLYZING)"/>
    <property type="match status" value="1"/>
</dbReference>
<reference evidence="5" key="1">
    <citation type="submission" date="2021-09" db="EMBL/GenBank/DDBJ databases">
        <title>Genome of Aequorivita sp. strain F64183.</title>
        <authorList>
            <person name="Wang Y."/>
        </authorList>
    </citation>
    <scope>NUCLEOTIDE SEQUENCE</scope>
    <source>
        <strain evidence="5">F64183</strain>
    </source>
</reference>
<dbReference type="AlphaFoldDB" id="A0A9X1U5D9"/>
<accession>A0A9X1U5D9</accession>
<dbReference type="Gene3D" id="3.40.50.620">
    <property type="entry name" value="HUPs"/>
    <property type="match status" value="1"/>
</dbReference>
<evidence type="ECO:0000313" key="6">
    <source>
        <dbReference type="Proteomes" id="UP001139462"/>
    </source>
</evidence>
<evidence type="ECO:0000313" key="5">
    <source>
        <dbReference type="EMBL" id="MCG2430483.1"/>
    </source>
</evidence>
<dbReference type="EC" id="6.3.5.4" evidence="2"/>